<proteinExistence type="inferred from homology"/>
<dbReference type="AlphaFoldDB" id="A0AAU8DIW4"/>
<dbReference type="Gene3D" id="1.20.58.1000">
    <property type="entry name" value="Metal-sensitive repressor, helix protomer"/>
    <property type="match status" value="1"/>
</dbReference>
<dbReference type="InterPro" id="IPR003735">
    <property type="entry name" value="Metal_Tscrpt_repr"/>
</dbReference>
<comment type="similarity">
    <text evidence="1">Belongs to the FrmR/RcnR family.</text>
</comment>
<sequence length="55" mass="6197">MHQTLAVRSALAQVEVLIVQDHADDCIEDAIAASDPDAQQQKFRELTELFEKVCR</sequence>
<dbReference type="GO" id="GO:0045892">
    <property type="term" value="P:negative regulation of DNA-templated transcription"/>
    <property type="evidence" value="ECO:0007669"/>
    <property type="project" value="UniProtKB-ARBA"/>
</dbReference>
<geneLocation type="plasmid" evidence="2">
    <name>pMk2239A</name>
</geneLocation>
<evidence type="ECO:0000313" key="2">
    <source>
        <dbReference type="EMBL" id="XCG58929.1"/>
    </source>
</evidence>
<organism evidence="2">
    <name type="scientific">Mesorhizobium sp. WSM2239</name>
    <dbReference type="NCBI Taxonomy" id="3228852"/>
    <lineage>
        <taxon>Bacteria</taxon>
        <taxon>Pseudomonadati</taxon>
        <taxon>Pseudomonadota</taxon>
        <taxon>Alphaproteobacteria</taxon>
        <taxon>Hyphomicrobiales</taxon>
        <taxon>Phyllobacteriaceae</taxon>
        <taxon>Mesorhizobium</taxon>
    </lineage>
</organism>
<dbReference type="EMBL" id="CP159252">
    <property type="protein sequence ID" value="XCG58929.1"/>
    <property type="molecule type" value="Genomic_DNA"/>
</dbReference>
<keyword evidence="2" id="KW-0614">Plasmid</keyword>
<reference evidence="2" key="1">
    <citation type="submission" date="2024-06" db="EMBL/GenBank/DDBJ databases">
        <title>Mesorhizobium karijinii sp. nov., a symbiont of the iconic Swainsona formosa from arid Australia.</title>
        <authorList>
            <person name="Hill Y.J."/>
            <person name="Watkin E.L.J."/>
            <person name="O'Hara G.W."/>
            <person name="Terpolilli J."/>
            <person name="Tye M.L."/>
            <person name="Kohlmeier M.G."/>
        </authorList>
    </citation>
    <scope>NUCLEOTIDE SEQUENCE</scope>
    <source>
        <strain evidence="2">WSM2239</strain>
        <plasmid evidence="2">pMk2239A</plasmid>
    </source>
</reference>
<name>A0AAU8DIW4_9HYPH</name>
<dbReference type="RefSeq" id="WP_353646891.1">
    <property type="nucleotide sequence ID" value="NZ_CP159252.1"/>
</dbReference>
<dbReference type="GO" id="GO:0003677">
    <property type="term" value="F:DNA binding"/>
    <property type="evidence" value="ECO:0007669"/>
    <property type="project" value="InterPro"/>
</dbReference>
<accession>A0AAU8DIW4</accession>
<evidence type="ECO:0000256" key="1">
    <source>
        <dbReference type="ARBA" id="ARBA00005260"/>
    </source>
</evidence>
<dbReference type="InterPro" id="IPR038390">
    <property type="entry name" value="Metal_Tscrpt_repr_sf"/>
</dbReference>
<dbReference type="Pfam" id="PF02583">
    <property type="entry name" value="Trns_repr_metal"/>
    <property type="match status" value="1"/>
</dbReference>
<dbReference type="GO" id="GO:0046872">
    <property type="term" value="F:metal ion binding"/>
    <property type="evidence" value="ECO:0007669"/>
    <property type="project" value="InterPro"/>
</dbReference>
<protein>
    <submittedName>
        <fullName evidence="2">Metal-sensing transcriptional repressor</fullName>
    </submittedName>
</protein>
<gene>
    <name evidence="2" type="ORF">ABVK49_30555</name>
</gene>